<dbReference type="RefSeq" id="WP_068939548.1">
    <property type="nucleotide sequence ID" value="NZ_LYND01000123.1"/>
</dbReference>
<evidence type="ECO:0000313" key="2">
    <source>
        <dbReference type="EMBL" id="ODA09265.1"/>
    </source>
</evidence>
<keyword evidence="1" id="KW-0812">Transmembrane</keyword>
<dbReference type="Proteomes" id="UP000094974">
    <property type="component" value="Unassembled WGS sequence"/>
</dbReference>
<evidence type="ECO:0000256" key="1">
    <source>
        <dbReference type="SAM" id="Phobius"/>
    </source>
</evidence>
<keyword evidence="1" id="KW-0472">Membrane</keyword>
<sequence>MKRRYIFILILLSLLVITATIIFLVNLGDNTKYKYPSGKDTVEYFGDGTFQILRGGPEDPLILYNHLADPLEKAVDNIVSYKIKKNIVYVVGENGFIKLDSSTNTYVKKKRISDFTPNDREIFNKLMEK</sequence>
<organism evidence="2 3">
    <name type="scientific">Paenibacillus polymyxa</name>
    <name type="common">Bacillus polymyxa</name>
    <dbReference type="NCBI Taxonomy" id="1406"/>
    <lineage>
        <taxon>Bacteria</taxon>
        <taxon>Bacillati</taxon>
        <taxon>Bacillota</taxon>
        <taxon>Bacilli</taxon>
        <taxon>Bacillales</taxon>
        <taxon>Paenibacillaceae</taxon>
        <taxon>Paenibacillus</taxon>
    </lineage>
</organism>
<comment type="caution">
    <text evidence="2">The sequence shown here is derived from an EMBL/GenBank/DDBJ whole genome shotgun (WGS) entry which is preliminary data.</text>
</comment>
<dbReference type="EMBL" id="LYND01000123">
    <property type="protein sequence ID" value="ODA09265.1"/>
    <property type="molecule type" value="Genomic_DNA"/>
</dbReference>
<protein>
    <submittedName>
        <fullName evidence="2">Uncharacterized protein</fullName>
    </submittedName>
</protein>
<proteinExistence type="predicted"/>
<evidence type="ECO:0000313" key="3">
    <source>
        <dbReference type="Proteomes" id="UP000094974"/>
    </source>
</evidence>
<keyword evidence="3" id="KW-1185">Reference proteome</keyword>
<feature type="transmembrane region" description="Helical" evidence="1">
    <location>
        <begin position="6"/>
        <end position="27"/>
    </location>
</feature>
<keyword evidence="1" id="KW-1133">Transmembrane helix</keyword>
<gene>
    <name evidence="2" type="ORF">A7312_26805</name>
</gene>
<name>A0ABX2ZCT4_PAEPO</name>
<accession>A0ABX2ZCT4</accession>
<reference evidence="3" key="1">
    <citation type="submission" date="2016-05" db="EMBL/GenBank/DDBJ databases">
        <title>Whole genome shotgun sequencing of cultured foodborne pathogen.</title>
        <authorList>
            <person name="Zheng J."/>
            <person name="Timme R."/>
            <person name="Allard M."/>
            <person name="Strain E."/>
            <person name="Luo Y."/>
            <person name="Brown E."/>
        </authorList>
    </citation>
    <scope>NUCLEOTIDE SEQUENCE [LARGE SCALE GENOMIC DNA]</scope>
    <source>
        <strain evidence="3">CFSAN034343</strain>
    </source>
</reference>